<dbReference type="Gene3D" id="3.40.50.1820">
    <property type="entry name" value="alpha/beta hydrolase"/>
    <property type="match status" value="1"/>
</dbReference>
<dbReference type="EMBL" id="AMGV01000009">
    <property type="protein sequence ID" value="KEF54945.1"/>
    <property type="molecule type" value="Genomic_DNA"/>
</dbReference>
<dbReference type="PANTHER" id="PTHR48081">
    <property type="entry name" value="AB HYDROLASE SUPERFAMILY PROTEIN C4A8.06C"/>
    <property type="match status" value="1"/>
</dbReference>
<accession>A0A072PHD8</accession>
<evidence type="ECO:0000256" key="1">
    <source>
        <dbReference type="ARBA" id="ARBA00022801"/>
    </source>
</evidence>
<dbReference type="AlphaFoldDB" id="A0A072PHD8"/>
<proteinExistence type="predicted"/>
<evidence type="ECO:0000313" key="3">
    <source>
        <dbReference type="EMBL" id="KEF54945.1"/>
    </source>
</evidence>
<dbReference type="GeneID" id="25284297"/>
<organism evidence="3 4">
    <name type="scientific">Exophiala aquamarina CBS 119918</name>
    <dbReference type="NCBI Taxonomy" id="1182545"/>
    <lineage>
        <taxon>Eukaryota</taxon>
        <taxon>Fungi</taxon>
        <taxon>Dikarya</taxon>
        <taxon>Ascomycota</taxon>
        <taxon>Pezizomycotina</taxon>
        <taxon>Eurotiomycetes</taxon>
        <taxon>Chaetothyriomycetidae</taxon>
        <taxon>Chaetothyriales</taxon>
        <taxon>Herpotrichiellaceae</taxon>
        <taxon>Exophiala</taxon>
    </lineage>
</organism>
<dbReference type="SUPFAM" id="SSF53474">
    <property type="entry name" value="alpha/beta-Hydrolases"/>
    <property type="match status" value="1"/>
</dbReference>
<evidence type="ECO:0000259" key="2">
    <source>
        <dbReference type="Pfam" id="PF07859"/>
    </source>
</evidence>
<evidence type="ECO:0000313" key="4">
    <source>
        <dbReference type="Proteomes" id="UP000027920"/>
    </source>
</evidence>
<dbReference type="OrthoDB" id="4139065at2759"/>
<dbReference type="GO" id="GO:0016787">
    <property type="term" value="F:hydrolase activity"/>
    <property type="evidence" value="ECO:0007669"/>
    <property type="project" value="UniProtKB-KW"/>
</dbReference>
<gene>
    <name evidence="3" type="ORF">A1O9_09388</name>
</gene>
<dbReference type="Pfam" id="PF07859">
    <property type="entry name" value="Abhydrolase_3"/>
    <property type="match status" value="1"/>
</dbReference>
<dbReference type="VEuPathDB" id="FungiDB:A1O9_09388"/>
<reference evidence="3 4" key="1">
    <citation type="submission" date="2013-03" db="EMBL/GenBank/DDBJ databases">
        <title>The Genome Sequence of Exophiala aquamarina CBS 119918.</title>
        <authorList>
            <consortium name="The Broad Institute Genomics Platform"/>
            <person name="Cuomo C."/>
            <person name="de Hoog S."/>
            <person name="Gorbushina A."/>
            <person name="Walker B."/>
            <person name="Young S.K."/>
            <person name="Zeng Q."/>
            <person name="Gargeya S."/>
            <person name="Fitzgerald M."/>
            <person name="Haas B."/>
            <person name="Abouelleil A."/>
            <person name="Allen A.W."/>
            <person name="Alvarado L."/>
            <person name="Arachchi H.M."/>
            <person name="Berlin A.M."/>
            <person name="Chapman S.B."/>
            <person name="Gainer-Dewar J."/>
            <person name="Goldberg J."/>
            <person name="Griggs A."/>
            <person name="Gujja S."/>
            <person name="Hansen M."/>
            <person name="Howarth C."/>
            <person name="Imamovic A."/>
            <person name="Ireland A."/>
            <person name="Larimer J."/>
            <person name="McCowan C."/>
            <person name="Murphy C."/>
            <person name="Pearson M."/>
            <person name="Poon T.W."/>
            <person name="Priest M."/>
            <person name="Roberts A."/>
            <person name="Saif S."/>
            <person name="Shea T."/>
            <person name="Sisk P."/>
            <person name="Sykes S."/>
            <person name="Wortman J."/>
            <person name="Nusbaum C."/>
            <person name="Birren B."/>
        </authorList>
    </citation>
    <scope>NUCLEOTIDE SEQUENCE [LARGE SCALE GENOMIC DNA]</scope>
    <source>
        <strain evidence="3 4">CBS 119918</strain>
    </source>
</reference>
<dbReference type="InterPro" id="IPR029058">
    <property type="entry name" value="AB_hydrolase_fold"/>
</dbReference>
<dbReference type="Proteomes" id="UP000027920">
    <property type="component" value="Unassembled WGS sequence"/>
</dbReference>
<feature type="domain" description="Alpha/beta hydrolase fold-3" evidence="2">
    <location>
        <begin position="97"/>
        <end position="311"/>
    </location>
</feature>
<keyword evidence="1" id="KW-0378">Hydrolase</keyword>
<dbReference type="RefSeq" id="XP_013257535.1">
    <property type="nucleotide sequence ID" value="XM_013402081.1"/>
</dbReference>
<dbReference type="HOGENOM" id="CLU_012494_6_3_1"/>
<comment type="caution">
    <text evidence="3">The sequence shown here is derived from an EMBL/GenBank/DDBJ whole genome shotgun (WGS) entry which is preliminary data.</text>
</comment>
<protein>
    <recommendedName>
        <fullName evidence="2">Alpha/beta hydrolase fold-3 domain-containing protein</fullName>
    </recommendedName>
</protein>
<dbReference type="InterPro" id="IPR050300">
    <property type="entry name" value="GDXG_lipolytic_enzyme"/>
</dbReference>
<dbReference type="InterPro" id="IPR013094">
    <property type="entry name" value="AB_hydrolase_3"/>
</dbReference>
<keyword evidence="4" id="KW-1185">Reference proteome</keyword>
<dbReference type="STRING" id="1182545.A0A072PHD8"/>
<name>A0A072PHD8_9EURO</name>
<sequence>MTTDLDLEKAGELSADWLELEAKLGVRPSLDLVTQPIEQIRETLRLSTLAQAQSNPPPERERLHVKDHLVQTSDGQEISVRTYRPKGLTGQELPVGVFYHGGGFVLGDIDREHPLCCSISDQAGSIVASVGYRHAPEHPYPTPVDDAYAGLLWVLDNVQDLGGHRDLVYTVGVSAGGNLATAVVRKLRDSTRGERVAAQVLRVPNCCHPRAFPECLAKPTSSYARFVDAPILSTGVMDNFWALYHVPDDRVHSLDCSPLLASEFDQFPPTYISVCGCDPLRDEGLEYAKKLEASGVQVKLDVIPGYPHGYFQWPQLSGAEEAKRMFLDAIKWAINQARSKV</sequence>
<dbReference type="PANTHER" id="PTHR48081:SF8">
    <property type="entry name" value="ALPHA_BETA HYDROLASE FOLD-3 DOMAIN-CONTAINING PROTEIN-RELATED"/>
    <property type="match status" value="1"/>
</dbReference>